<accession>A0A7X0J238</accession>
<keyword evidence="1" id="KW-0732">Signal</keyword>
<dbReference type="Proteomes" id="UP000521017">
    <property type="component" value="Unassembled WGS sequence"/>
</dbReference>
<proteinExistence type="predicted"/>
<organism evidence="2 3">
    <name type="scientific">Pedobacter cryoconitis</name>
    <dbReference type="NCBI Taxonomy" id="188932"/>
    <lineage>
        <taxon>Bacteria</taxon>
        <taxon>Pseudomonadati</taxon>
        <taxon>Bacteroidota</taxon>
        <taxon>Sphingobacteriia</taxon>
        <taxon>Sphingobacteriales</taxon>
        <taxon>Sphingobacteriaceae</taxon>
        <taxon>Pedobacter</taxon>
    </lineage>
</organism>
<evidence type="ECO:0008006" key="4">
    <source>
        <dbReference type="Google" id="ProtNLM"/>
    </source>
</evidence>
<comment type="caution">
    <text evidence="2">The sequence shown here is derived from an EMBL/GenBank/DDBJ whole genome shotgun (WGS) entry which is preliminary data.</text>
</comment>
<evidence type="ECO:0000313" key="3">
    <source>
        <dbReference type="Proteomes" id="UP000521017"/>
    </source>
</evidence>
<feature type="signal peptide" evidence="1">
    <location>
        <begin position="1"/>
        <end position="19"/>
    </location>
</feature>
<gene>
    <name evidence="2" type="ORF">HDF25_001817</name>
</gene>
<reference evidence="2 3" key="1">
    <citation type="submission" date="2020-08" db="EMBL/GenBank/DDBJ databases">
        <title>Genomic Encyclopedia of Type Strains, Phase IV (KMG-V): Genome sequencing to study the core and pangenomes of soil and plant-associated prokaryotes.</title>
        <authorList>
            <person name="Whitman W."/>
        </authorList>
    </citation>
    <scope>NUCLEOTIDE SEQUENCE [LARGE SCALE GENOMIC DNA]</scope>
    <source>
        <strain evidence="2 3">M2T3</strain>
    </source>
</reference>
<evidence type="ECO:0000313" key="2">
    <source>
        <dbReference type="EMBL" id="MBB6499675.1"/>
    </source>
</evidence>
<sequence>MKRILIITVLLAVTFSSFAQSNFYKLSVGAGGGITQSFTDLRKHDFGAAGYGTLDYLLTPFLSIGLELQKGEINGGSIRTDPDNRQFINSYLTGSFNFKISLGQIIDFNYNNSFNNLKGLYIGSGIGVIKNKMKGINRYSFTDPPVYYPGDDTSSDVYFPLNLGINFYFPDHEGFYRYVLNFNCQSNITLGEGLDGYDNTSITRKSGKTNIYNFYTVGVKYNFGKLGLFKKTFRRF</sequence>
<protein>
    <recommendedName>
        <fullName evidence="4">Outer membrane protein beta-barrel domain-containing protein</fullName>
    </recommendedName>
</protein>
<dbReference type="RefSeq" id="WP_260409345.1">
    <property type="nucleotide sequence ID" value="NZ_JACHCC010000004.1"/>
</dbReference>
<evidence type="ECO:0000256" key="1">
    <source>
        <dbReference type="SAM" id="SignalP"/>
    </source>
</evidence>
<dbReference type="AlphaFoldDB" id="A0A7X0J238"/>
<name>A0A7X0J238_9SPHI</name>
<dbReference type="EMBL" id="JACHCC010000004">
    <property type="protein sequence ID" value="MBB6499675.1"/>
    <property type="molecule type" value="Genomic_DNA"/>
</dbReference>
<feature type="chain" id="PRO_5030892709" description="Outer membrane protein beta-barrel domain-containing protein" evidence="1">
    <location>
        <begin position="20"/>
        <end position="236"/>
    </location>
</feature>